<dbReference type="PANTHER" id="PTHR12360">
    <property type="entry name" value="NUCLEAR TRANSCRIPTION FACTOR, X-BOX BINDING 1 NFX1"/>
    <property type="match status" value="1"/>
</dbReference>
<dbReference type="InterPro" id="IPR034078">
    <property type="entry name" value="NFX1_fam"/>
</dbReference>
<evidence type="ECO:0000313" key="3">
    <source>
        <dbReference type="Proteomes" id="UP001447188"/>
    </source>
</evidence>
<dbReference type="Proteomes" id="UP001447188">
    <property type="component" value="Unassembled WGS sequence"/>
</dbReference>
<organism evidence="2 3">
    <name type="scientific">Discina gigas</name>
    <dbReference type="NCBI Taxonomy" id="1032678"/>
    <lineage>
        <taxon>Eukaryota</taxon>
        <taxon>Fungi</taxon>
        <taxon>Dikarya</taxon>
        <taxon>Ascomycota</taxon>
        <taxon>Pezizomycotina</taxon>
        <taxon>Pezizomycetes</taxon>
        <taxon>Pezizales</taxon>
        <taxon>Discinaceae</taxon>
        <taxon>Discina</taxon>
    </lineage>
</organism>
<reference evidence="2 3" key="1">
    <citation type="submission" date="2024-02" db="EMBL/GenBank/DDBJ databases">
        <title>Discinaceae phylogenomics.</title>
        <authorList>
            <person name="Dirks A.C."/>
            <person name="James T.Y."/>
        </authorList>
    </citation>
    <scope>NUCLEOTIDE SEQUENCE [LARGE SCALE GENOMIC DNA]</scope>
    <source>
        <strain evidence="2 3">ACD0624</strain>
    </source>
</reference>
<feature type="compositionally biased region" description="Polar residues" evidence="1">
    <location>
        <begin position="35"/>
        <end position="51"/>
    </location>
</feature>
<dbReference type="SUPFAM" id="SSF57850">
    <property type="entry name" value="RING/U-box"/>
    <property type="match status" value="1"/>
</dbReference>
<feature type="compositionally biased region" description="Basic and acidic residues" evidence="1">
    <location>
        <begin position="176"/>
        <end position="200"/>
    </location>
</feature>
<keyword evidence="3" id="KW-1185">Reference proteome</keyword>
<dbReference type="Gene3D" id="3.30.40.10">
    <property type="entry name" value="Zinc/RING finger domain, C3HC4 (zinc finger)"/>
    <property type="match status" value="1"/>
</dbReference>
<comment type="caution">
    <text evidence="2">The sequence shown here is derived from an EMBL/GenBank/DDBJ whole genome shotgun (WGS) entry which is preliminary data.</text>
</comment>
<feature type="compositionally biased region" description="Basic residues" evidence="1">
    <location>
        <begin position="71"/>
        <end position="85"/>
    </location>
</feature>
<evidence type="ECO:0000256" key="1">
    <source>
        <dbReference type="SAM" id="MobiDB-lite"/>
    </source>
</evidence>
<dbReference type="InterPro" id="IPR013083">
    <property type="entry name" value="Znf_RING/FYVE/PHD"/>
</dbReference>
<dbReference type="EMBL" id="JBBBZM010000180">
    <property type="protein sequence ID" value="KAL0632224.1"/>
    <property type="molecule type" value="Genomic_DNA"/>
</dbReference>
<accession>A0ABR3G8E9</accession>
<feature type="compositionally biased region" description="Polar residues" evidence="1">
    <location>
        <begin position="119"/>
        <end position="140"/>
    </location>
</feature>
<feature type="compositionally biased region" description="Pro residues" evidence="1">
    <location>
        <begin position="151"/>
        <end position="160"/>
    </location>
</feature>
<feature type="region of interest" description="Disordered" evidence="1">
    <location>
        <begin position="1"/>
        <end position="433"/>
    </location>
</feature>
<gene>
    <name evidence="2" type="primary">FAP1_1</name>
    <name evidence="2" type="ORF">Q9L58_008896</name>
</gene>
<name>A0ABR3G8E9_9PEZI</name>
<feature type="compositionally biased region" description="Basic and acidic residues" evidence="1">
    <location>
        <begin position="251"/>
        <end position="273"/>
    </location>
</feature>
<sequence>MATVDSASQPSIASSTGRGRGRQRGGRVAFLNFGRRQQQTSEEPPQDQQQPLIALSDSQSQQSSEPDRPRGRSRRGGRPRRGGKGKGKEEETSSETGRATPLFERGEAESEGVTGERGVQQQPGDGHGNTQRQDLPTNDEGNLGFNLSSSPYPPPPPPGPSSRGPASKPAMQKRSSRSEEELRALIEFERGKMNSREKKPVPVVNPNAVRDMKRVESQRLSIDVRPSSSYNNWGDAPPPGSRQAGGRRKGKEKEKGSDSRRDGSRQPQKRQEDLPQGSHLLGDTPQGSPPNQRRAPPTSRRLGGHMTETGPERVNTINSPRVATPDQDRPKNSRVVQPRSFGGHLTSTLPETDDSVDTTNLRPNAKTFEPGKPVENLPPHLRAVSNRDKTSPPKYDNWGPGGDPSGRNPQRPTPRTTPPGNSRGKSKQQGFKLDGKKFPIVQDMRPHTNTFQGAEDIGTRVHKEIASGVYECMICYGGLTRKAKIWNCKCCWAVFHLNCVQKWAKQGLEQPPSRQIGADGENSRRSWRCPACNNPDEEVPETYTCWCEKTVQPEASKYLPPHRLEYFLSPILMFSR</sequence>
<proteinExistence type="predicted"/>
<protein>
    <submittedName>
        <fullName evidence="2">FKBP12-associated protein</fullName>
    </submittedName>
</protein>
<dbReference type="PANTHER" id="PTHR12360:SF12">
    <property type="entry name" value="TRANSCRIPTIONAL REPRESSOR NF-X1"/>
    <property type="match status" value="1"/>
</dbReference>
<dbReference type="CDD" id="cd16492">
    <property type="entry name" value="RING-CH-C4HC3_NFX1-like"/>
    <property type="match status" value="1"/>
</dbReference>
<evidence type="ECO:0000313" key="2">
    <source>
        <dbReference type="EMBL" id="KAL0632224.1"/>
    </source>
</evidence>
<feature type="compositionally biased region" description="Polar residues" evidence="1">
    <location>
        <begin position="1"/>
        <end position="16"/>
    </location>
</feature>